<sequence>MFREKNFKIPGKHQRPIVTDVFYNPDRKPKPIAIFCHGYKGFKDWGAWNLVAEEFARNNFFFIKFNFSHNGGTAQNPIDFPDLEAFGNDNYTKQLDDLDTIINWITTTKEFSSDADVTKLSLIGHSRGGGIVLLKAANNNLVKKVVTWAGVCNFESRFPSGEKLETWKNEGVYYIENGRTKQKMPHYYQFYEDFQKNKEALSIKRAVKKLNIPQLIVHAKNDFSVMVEEAHQLEEWHPHSELFLLENSNHVFNTKHPWPEKVLSQDLEIVTHKTLEFLK</sequence>
<dbReference type="PANTHER" id="PTHR42886">
    <property type="entry name" value="RE40534P-RELATED"/>
    <property type="match status" value="1"/>
</dbReference>
<dbReference type="EMBL" id="VIAR01000001">
    <property type="protein sequence ID" value="TQD40585.1"/>
    <property type="molecule type" value="Genomic_DNA"/>
</dbReference>
<dbReference type="PANTHER" id="PTHR42886:SF53">
    <property type="entry name" value="ALPHA_BETA-HYDROLASES SUPERFAMILY PROTEIN"/>
    <property type="match status" value="1"/>
</dbReference>
<evidence type="ECO:0000313" key="3">
    <source>
        <dbReference type="Proteomes" id="UP000317169"/>
    </source>
</evidence>
<keyword evidence="2" id="KW-0378">Hydrolase</keyword>
<dbReference type="AlphaFoldDB" id="A0A508A0W4"/>
<proteinExistence type="predicted"/>
<name>A0A508A0W4_9FLAO</name>
<dbReference type="InterPro" id="IPR013094">
    <property type="entry name" value="AB_hydrolase_3"/>
</dbReference>
<organism evidence="2 3">
    <name type="scientific">Haloflavibacter putidus</name>
    <dbReference type="NCBI Taxonomy" id="2576776"/>
    <lineage>
        <taxon>Bacteria</taxon>
        <taxon>Pseudomonadati</taxon>
        <taxon>Bacteroidota</taxon>
        <taxon>Flavobacteriia</taxon>
        <taxon>Flavobacteriales</taxon>
        <taxon>Flavobacteriaceae</taxon>
        <taxon>Haloflavibacter</taxon>
    </lineage>
</organism>
<comment type="caution">
    <text evidence="2">The sequence shown here is derived from an EMBL/GenBank/DDBJ whole genome shotgun (WGS) entry which is preliminary data.</text>
</comment>
<feature type="domain" description="Alpha/beta hydrolase fold-3" evidence="1">
    <location>
        <begin position="91"/>
        <end position="252"/>
    </location>
</feature>
<protein>
    <submittedName>
        <fullName evidence="2">Alpha/beta hydrolase</fullName>
    </submittedName>
</protein>
<keyword evidence="3" id="KW-1185">Reference proteome</keyword>
<gene>
    <name evidence="2" type="ORF">FKR84_01000</name>
</gene>
<evidence type="ECO:0000259" key="1">
    <source>
        <dbReference type="Pfam" id="PF07859"/>
    </source>
</evidence>
<dbReference type="Pfam" id="PF07859">
    <property type="entry name" value="Abhydrolase_3"/>
    <property type="match status" value="1"/>
</dbReference>
<reference evidence="2 3" key="1">
    <citation type="submission" date="2019-06" db="EMBL/GenBank/DDBJ databases">
        <title>Flavibacter putida gen. nov., sp. nov., a novel marine bacterium of the family Flavobacteriaceae isolated from coastal seawater.</title>
        <authorList>
            <person name="Feng X."/>
        </authorList>
    </citation>
    <scope>NUCLEOTIDE SEQUENCE [LARGE SCALE GENOMIC DNA]</scope>
    <source>
        <strain evidence="2 3">PLHSN227</strain>
    </source>
</reference>
<dbReference type="RefSeq" id="WP_141420316.1">
    <property type="nucleotide sequence ID" value="NZ_VIAR01000001.1"/>
</dbReference>
<dbReference type="InterPro" id="IPR029058">
    <property type="entry name" value="AB_hydrolase_fold"/>
</dbReference>
<dbReference type="OrthoDB" id="9808543at2"/>
<dbReference type="GO" id="GO:0016787">
    <property type="term" value="F:hydrolase activity"/>
    <property type="evidence" value="ECO:0007669"/>
    <property type="project" value="UniProtKB-KW"/>
</dbReference>
<evidence type="ECO:0000313" key="2">
    <source>
        <dbReference type="EMBL" id="TQD40585.1"/>
    </source>
</evidence>
<accession>A0A508A0W4</accession>
<dbReference type="SUPFAM" id="SSF53474">
    <property type="entry name" value="alpha/beta-Hydrolases"/>
    <property type="match status" value="1"/>
</dbReference>
<dbReference type="Gene3D" id="3.40.50.1820">
    <property type="entry name" value="alpha/beta hydrolase"/>
    <property type="match status" value="1"/>
</dbReference>
<dbReference type="Proteomes" id="UP000317169">
    <property type="component" value="Unassembled WGS sequence"/>
</dbReference>